<feature type="transmembrane region" description="Helical" evidence="1">
    <location>
        <begin position="152"/>
        <end position="169"/>
    </location>
</feature>
<dbReference type="Proteomes" id="UP000013526">
    <property type="component" value="Unassembled WGS sequence"/>
</dbReference>
<feature type="transmembrane region" description="Helical" evidence="1">
    <location>
        <begin position="12"/>
        <end position="29"/>
    </location>
</feature>
<feature type="domain" description="EamA" evidence="2">
    <location>
        <begin position="151"/>
        <end position="283"/>
    </location>
</feature>
<organism evidence="3 4">
    <name type="scientific">Aeromonas molluscorum 848</name>
    <dbReference type="NCBI Taxonomy" id="1268236"/>
    <lineage>
        <taxon>Bacteria</taxon>
        <taxon>Pseudomonadati</taxon>
        <taxon>Pseudomonadota</taxon>
        <taxon>Gammaproteobacteria</taxon>
        <taxon>Aeromonadales</taxon>
        <taxon>Aeromonadaceae</taxon>
        <taxon>Aeromonas</taxon>
    </lineage>
</organism>
<proteinExistence type="predicted"/>
<feature type="transmembrane region" description="Helical" evidence="1">
    <location>
        <begin position="35"/>
        <end position="54"/>
    </location>
</feature>
<keyword evidence="4" id="KW-1185">Reference proteome</keyword>
<keyword evidence="1" id="KW-0472">Membrane</keyword>
<feature type="transmembrane region" description="Helical" evidence="1">
    <location>
        <begin position="210"/>
        <end position="230"/>
    </location>
</feature>
<feature type="transmembrane region" description="Helical" evidence="1">
    <location>
        <begin position="74"/>
        <end position="94"/>
    </location>
</feature>
<dbReference type="RefSeq" id="WP_005903049.1">
    <property type="nucleotide sequence ID" value="NZ_AQGQ01000090.1"/>
</dbReference>
<evidence type="ECO:0000313" key="4">
    <source>
        <dbReference type="Proteomes" id="UP000013526"/>
    </source>
</evidence>
<feature type="transmembrane region" description="Helical" evidence="1">
    <location>
        <begin position="242"/>
        <end position="261"/>
    </location>
</feature>
<evidence type="ECO:0000256" key="1">
    <source>
        <dbReference type="SAM" id="Phobius"/>
    </source>
</evidence>
<feature type="transmembrane region" description="Helical" evidence="1">
    <location>
        <begin position="129"/>
        <end position="146"/>
    </location>
</feature>
<dbReference type="Pfam" id="PF00892">
    <property type="entry name" value="EamA"/>
    <property type="match status" value="1"/>
</dbReference>
<dbReference type="AlphaFoldDB" id="R1F4A5"/>
<feature type="transmembrane region" description="Helical" evidence="1">
    <location>
        <begin position="100"/>
        <end position="117"/>
    </location>
</feature>
<evidence type="ECO:0000259" key="2">
    <source>
        <dbReference type="Pfam" id="PF00892"/>
    </source>
</evidence>
<dbReference type="OrthoDB" id="8162550at2"/>
<name>R1F4A5_9GAMM</name>
<reference evidence="3 4" key="1">
    <citation type="journal article" date="2013" name="Genome Announc.">
        <title>Draft Genome Sequence of Aeromonas molluscorum Strain 848TT, Isolated from Bivalve Molluscs.</title>
        <authorList>
            <person name="Spataro N."/>
            <person name="Farfan M."/>
            <person name="Albarral V."/>
            <person name="Sanglas A."/>
            <person name="Loren J.G."/>
            <person name="Fuste M.C."/>
            <person name="Bosch E."/>
        </authorList>
    </citation>
    <scope>NUCLEOTIDE SEQUENCE [LARGE SCALE GENOMIC DNA]</scope>
    <source>
        <strain evidence="3 4">848</strain>
    </source>
</reference>
<keyword evidence="1" id="KW-1133">Transmembrane helix</keyword>
<dbReference type="InterPro" id="IPR037185">
    <property type="entry name" value="EmrE-like"/>
</dbReference>
<accession>R1F4A5</accession>
<dbReference type="InterPro" id="IPR000620">
    <property type="entry name" value="EamA_dom"/>
</dbReference>
<dbReference type="EMBL" id="AQGQ01000090">
    <property type="protein sequence ID" value="EOD54662.1"/>
    <property type="molecule type" value="Genomic_DNA"/>
</dbReference>
<comment type="caution">
    <text evidence="3">The sequence shown here is derived from an EMBL/GenBank/DDBJ whole genome shotgun (WGS) entry which is preliminary data.</text>
</comment>
<gene>
    <name evidence="3" type="ORF">G113_13094</name>
</gene>
<protein>
    <recommendedName>
        <fullName evidence="2">EamA domain-containing protein</fullName>
    </recommendedName>
</protein>
<keyword evidence="1" id="KW-0812">Transmembrane</keyword>
<dbReference type="GO" id="GO:0016020">
    <property type="term" value="C:membrane"/>
    <property type="evidence" value="ECO:0007669"/>
    <property type="project" value="InterPro"/>
</dbReference>
<evidence type="ECO:0000313" key="3">
    <source>
        <dbReference type="EMBL" id="EOD54662.1"/>
    </source>
</evidence>
<dbReference type="SUPFAM" id="SSF103481">
    <property type="entry name" value="Multidrug resistance efflux transporter EmrE"/>
    <property type="match status" value="1"/>
</dbReference>
<sequence length="305" mass="31741">MSHLPHSRLGGWAAALATVLLWSGFFLSLKAGAQASLPLLGLALLRYGVPALLLAPRYWRARARFKAVPARWRIAIMAGAGLPFFWLGASGMQLAPVNQGSALIPGLVPLWVALLLWGMGECCGPQRRLGLSLIASALLVMIWHAAPGIWLGQLHFIGAALLWALFTLGVKRSGLGPLDSAALVAVPSTLVLLPIVLWQGWPAGGTGQTWLWQGIMQGLGAGLGAALCYGHAIRVLGAEITSAIGSLTPLVASALACLLLGEVLTLPHWLTLALLASGVMLASRVAGPSALLPASQQPATQAAIE</sequence>
<feature type="transmembrane region" description="Helical" evidence="1">
    <location>
        <begin position="181"/>
        <end position="198"/>
    </location>
</feature>